<evidence type="ECO:0000256" key="4">
    <source>
        <dbReference type="ARBA" id="ARBA00022801"/>
    </source>
</evidence>
<dbReference type="InterPro" id="IPR000086">
    <property type="entry name" value="NUDIX_hydrolase_dom"/>
</dbReference>
<dbReference type="GO" id="GO:0016818">
    <property type="term" value="F:hydrolase activity, acting on acid anhydrides, in phosphorus-containing anhydrides"/>
    <property type="evidence" value="ECO:0007669"/>
    <property type="project" value="TreeGrafter"/>
</dbReference>
<organism evidence="7">
    <name type="scientific">uncultured Caudovirales phage</name>
    <dbReference type="NCBI Taxonomy" id="2100421"/>
    <lineage>
        <taxon>Viruses</taxon>
        <taxon>Duplodnaviria</taxon>
        <taxon>Heunggongvirae</taxon>
        <taxon>Uroviricota</taxon>
        <taxon>Caudoviricetes</taxon>
        <taxon>Peduoviridae</taxon>
        <taxon>Maltschvirus</taxon>
        <taxon>Maltschvirus maltsch</taxon>
    </lineage>
</organism>
<feature type="domain" description="Nudix hydrolase" evidence="6">
    <location>
        <begin position="1"/>
        <end position="127"/>
    </location>
</feature>
<comment type="similarity">
    <text evidence="2">Belongs to the Nudix hydrolase family.</text>
</comment>
<dbReference type="EMBL" id="LR797252">
    <property type="protein sequence ID" value="CAB4196789.1"/>
    <property type="molecule type" value="Genomic_DNA"/>
</dbReference>
<evidence type="ECO:0000256" key="2">
    <source>
        <dbReference type="ARBA" id="ARBA00005582"/>
    </source>
</evidence>
<accession>A0A6J5RIH7</accession>
<reference evidence="7" key="1">
    <citation type="submission" date="2020-05" db="EMBL/GenBank/DDBJ databases">
        <authorList>
            <person name="Chiriac C."/>
            <person name="Salcher M."/>
            <person name="Ghai R."/>
            <person name="Kavagutti S V."/>
        </authorList>
    </citation>
    <scope>NUCLEOTIDE SEQUENCE</scope>
</reference>
<keyword evidence="5" id="KW-0460">Magnesium</keyword>
<dbReference type="PROSITE" id="PS51462">
    <property type="entry name" value="NUDIX"/>
    <property type="match status" value="1"/>
</dbReference>
<dbReference type="InterPro" id="IPR020084">
    <property type="entry name" value="NUDIX_hydrolase_CS"/>
</dbReference>
<dbReference type="GO" id="GO:0046872">
    <property type="term" value="F:metal ion binding"/>
    <property type="evidence" value="ECO:0007669"/>
    <property type="project" value="UniProtKB-KW"/>
</dbReference>
<dbReference type="SUPFAM" id="SSF55811">
    <property type="entry name" value="Nudix"/>
    <property type="match status" value="1"/>
</dbReference>
<evidence type="ECO:0000256" key="3">
    <source>
        <dbReference type="ARBA" id="ARBA00022723"/>
    </source>
</evidence>
<proteinExistence type="inferred from homology"/>
<comment type="cofactor">
    <cofactor evidence="1">
        <name>Mg(2+)</name>
        <dbReference type="ChEBI" id="CHEBI:18420"/>
    </cofactor>
</comment>
<dbReference type="Gene3D" id="3.90.79.10">
    <property type="entry name" value="Nucleoside Triphosphate Pyrophosphohydrolase"/>
    <property type="match status" value="1"/>
</dbReference>
<evidence type="ECO:0000313" key="7">
    <source>
        <dbReference type="EMBL" id="CAB4196789.1"/>
    </source>
</evidence>
<keyword evidence="3" id="KW-0479">Metal-binding</keyword>
<protein>
    <submittedName>
        <fullName evidence="7">Nucleoside triphosphate pyrophosphohydrolase</fullName>
    </submittedName>
</protein>
<name>A0A6J5RIH7_9CAUD</name>
<evidence type="ECO:0000256" key="5">
    <source>
        <dbReference type="ARBA" id="ARBA00022842"/>
    </source>
</evidence>
<dbReference type="Pfam" id="PF00293">
    <property type="entry name" value="NUDIX"/>
    <property type="match status" value="1"/>
</dbReference>
<gene>
    <name evidence="7" type="ORF">UFOVP1290_309</name>
</gene>
<evidence type="ECO:0000259" key="6">
    <source>
        <dbReference type="PROSITE" id="PS51462"/>
    </source>
</evidence>
<dbReference type="PANTHER" id="PTHR43758:SF8">
    <property type="entry name" value="8-OXO-DGTP DIPHOSPHATASE YTKD-RELATED"/>
    <property type="match status" value="1"/>
</dbReference>
<dbReference type="InterPro" id="IPR015797">
    <property type="entry name" value="NUDIX_hydrolase-like_dom_sf"/>
</dbReference>
<evidence type="ECO:0000256" key="1">
    <source>
        <dbReference type="ARBA" id="ARBA00001946"/>
    </source>
</evidence>
<sequence length="137" mass="15246">MKQAAVMLIIKDGLILSVSRRDDKTKFGLAGGKCESGESTKDAAIRETLEETGVNVTDCIHIYKRYEPSSYQGGQGFEAHCYYANTWSGMPSDSEEGVVTWLTAEELTGKSGAFPDYNRKTLDQFKIRFPDVYIKGE</sequence>
<dbReference type="PANTHER" id="PTHR43758">
    <property type="entry name" value="7,8-DIHYDRO-8-OXOGUANINE TRIPHOSPHATASE"/>
    <property type="match status" value="1"/>
</dbReference>
<dbReference type="PROSITE" id="PS00893">
    <property type="entry name" value="NUDIX_BOX"/>
    <property type="match status" value="1"/>
</dbReference>
<keyword evidence="4 7" id="KW-0378">Hydrolase</keyword>